<dbReference type="Pfam" id="PF00092">
    <property type="entry name" value="VWA"/>
    <property type="match status" value="1"/>
</dbReference>
<feature type="region of interest" description="Disordered" evidence="9">
    <location>
        <begin position="1139"/>
        <end position="1199"/>
    </location>
</feature>
<evidence type="ECO:0000313" key="13">
    <source>
        <dbReference type="EMBL" id="HDC43691.1"/>
    </source>
</evidence>
<dbReference type="InterPro" id="IPR048287">
    <property type="entry name" value="TSPN-like_N"/>
</dbReference>
<evidence type="ECO:0000259" key="12">
    <source>
        <dbReference type="PROSITE" id="PS50853"/>
    </source>
</evidence>
<keyword evidence="5 13" id="KW-0176">Collagen</keyword>
<feature type="domain" description="Fibronectin type-III" evidence="12">
    <location>
        <begin position="511"/>
        <end position="597"/>
    </location>
</feature>
<dbReference type="FunFam" id="2.60.120.200:FF:000008">
    <property type="entry name" value="Collagen type XII alpha 1 chain"/>
    <property type="match status" value="1"/>
</dbReference>
<keyword evidence="4" id="KW-0677">Repeat</keyword>
<feature type="chain" id="PRO_5036115340" description="Collagen alpha-1(XX) chain" evidence="10">
    <location>
        <begin position="25"/>
        <end position="1287"/>
    </location>
</feature>
<dbReference type="FunFam" id="2.60.40.10:FF:000234">
    <property type="entry name" value="Collagen, type XII, alpha 1"/>
    <property type="match status" value="2"/>
</dbReference>
<evidence type="ECO:0000256" key="7">
    <source>
        <dbReference type="ARBA" id="ARBA00056720"/>
    </source>
</evidence>
<evidence type="ECO:0000256" key="6">
    <source>
        <dbReference type="ARBA" id="ARBA00023180"/>
    </source>
</evidence>
<name>A0A481AGI7_PIG</name>
<dbReference type="Pfam" id="PF00041">
    <property type="entry name" value="fn3"/>
    <property type="match status" value="5"/>
</dbReference>
<organism evidence="13">
    <name type="scientific">Sus scrofa</name>
    <name type="common">Pig</name>
    <dbReference type="NCBI Taxonomy" id="9823"/>
    <lineage>
        <taxon>Eukaryota</taxon>
        <taxon>Metazoa</taxon>
        <taxon>Chordata</taxon>
        <taxon>Craniata</taxon>
        <taxon>Vertebrata</taxon>
        <taxon>Euteleostomi</taxon>
        <taxon>Mammalia</taxon>
        <taxon>Eutheria</taxon>
        <taxon>Laurasiatheria</taxon>
        <taxon>Artiodactyla</taxon>
        <taxon>Suina</taxon>
        <taxon>Suidae</taxon>
        <taxon>Sus</taxon>
    </lineage>
</organism>
<dbReference type="InterPro" id="IPR002035">
    <property type="entry name" value="VWF_A"/>
</dbReference>
<dbReference type="SMART" id="SM00210">
    <property type="entry name" value="TSPN"/>
    <property type="match status" value="1"/>
</dbReference>
<reference evidence="13" key="1">
    <citation type="journal article" date="2019" name="PeerJ">
        <title>Genes of the pig, Sus scrofa, reconstructed with EvidentialGene.</title>
        <authorList>
            <person name="Gilbert D.G."/>
        </authorList>
    </citation>
    <scope>NUCLEOTIDE SEQUENCE</scope>
</reference>
<feature type="signal peptide" evidence="10">
    <location>
        <begin position="1"/>
        <end position="24"/>
    </location>
</feature>
<protein>
    <recommendedName>
        <fullName evidence="8">Collagen alpha-1(XX) chain</fullName>
    </recommendedName>
</protein>
<dbReference type="EMBL" id="DQIR01288213">
    <property type="protein sequence ID" value="HDC43691.1"/>
    <property type="molecule type" value="Transcribed_RNA"/>
</dbReference>
<keyword evidence="6" id="KW-0325">Glycoprotein</keyword>
<evidence type="ECO:0000256" key="8">
    <source>
        <dbReference type="ARBA" id="ARBA00069772"/>
    </source>
</evidence>
<sequence length="1287" mass="137028">MSVCARRHLRVGLCLWLGVTLGLGQGQASGRLRLAVLPEDRLQMKWRESEGSSLGYLVQVKPMAGDPEQEVMLTTKTPKATVGGLSPSKEYAVQIFQLTGSGSVLLARREFVIEDLKSNSVSSSGWRPLGAALEPTPSHLADPDLEPRVALASSQDPPALEGPGKELHPASGPRGAAPAQPTSDLREQNHTRALAGGRRKPAGPQFRCTPPTPVDMVFLVDGSWSIGHSHFQQVKDFLASVIEPFEIGPDRVQVGLTQYSGAPQTEWDLNALDTKEKVLAAVRSLRYRGGNTFTGLALTHVLERNLKPEAGLRPEAAKLVTLVTDGKSQDDARTAGQALKSLGVHVFAVGVKNADEAELRLLASQPLDLTVHSVQDFPQLGALAGLLSRLICQKVQGRSPRGDPVTPAAAAPALDPLSAVTNLVVTRVTSSSIHLSWTPAPQTPLKYLIVWQPSKGGVPREVVVEGRASSAELHNLSSRTEYLVSVVPVYQAGVGEGLQGLATTAPLPPPQALTLATVTPRSLRLTWQPSAGATEYLVRCSPASSKGEEGREVRVGRPEVLLDGLAPGRDYDIWVQSVRGAESSEAQGIRAKTSALGPPRHLNFSDVSHDSARVSWEGSPRPIRLVRVSYVSSKGGHSGQTEVPGNATSATLGPLSSSTTYTVRVTCLYPGGSSSTLTGRLTTRKVPSPSQLSVTELPGDEVRLAWAAAAASGVLLYQITWTPLGDGKAHEVSVPGNLGAAVLRGLGRLSEYDITVLAYYRDGARSDPVSLRYTPLSQSPPSNLALASESPTSLRVSWTPPSGPVLHYRLTYALASGLGPEKSISVPGPRSHVTLPDLLAATKYRVLVSAVYRAGESMAVSATGRTAACPALRPNSSLPGFDLMAAFGLVEKEYSALRGVSMEPSAFGHAKTFTLFKEAQLTRRASDIHLAALPPEHTIAFLLRLLPETPREAFALWQVAAQDFQPVLGVLLDAGRKSLTYFNRDPRATLQEVTFELPEVRRIFFGSFHKVHVAVGHSKVRLYVDCRKVAERPAGEAGDLPAEGFVTLGRLAKARGPRSSSASFQLQMLQIVCSDSWAEEDGCCELPASKEGGACPAFPPACACSLQTPGPPGPQGPPVSPAAPPRGDQGLLATARCQWWRGRPLPTPSSRARPADRAKTSRAPLPRPPPARDAPPGQPFPPAGSPPQPSPPVSKPMFPLGWGPWTGGLEAAGPWSRPQSASVLGALGHGAAWGPFPRPPGRRLRARVPLRCRSRPSSGLRLQDPLRLVGHRPQQDGNTDLPEPSVR</sequence>
<feature type="region of interest" description="Disordered" evidence="9">
    <location>
        <begin position="1232"/>
        <end position="1287"/>
    </location>
</feature>
<dbReference type="EMBL" id="DQIR01277054">
    <property type="protein sequence ID" value="HDC32532.1"/>
    <property type="molecule type" value="Transcribed_RNA"/>
</dbReference>
<evidence type="ECO:0000256" key="1">
    <source>
        <dbReference type="ARBA" id="ARBA00004239"/>
    </source>
</evidence>
<evidence type="ECO:0000256" key="5">
    <source>
        <dbReference type="ARBA" id="ARBA00023119"/>
    </source>
</evidence>
<dbReference type="CDD" id="cd00063">
    <property type="entry name" value="FN3"/>
    <property type="match status" value="6"/>
</dbReference>
<dbReference type="GO" id="GO:0005581">
    <property type="term" value="C:collagen trimer"/>
    <property type="evidence" value="ECO:0007669"/>
    <property type="project" value="UniProtKB-KW"/>
</dbReference>
<dbReference type="FunFam" id="2.60.40.10:FF:000974">
    <property type="entry name" value="Collagen alpha-1(XX) chain"/>
    <property type="match status" value="1"/>
</dbReference>
<dbReference type="InterPro" id="IPR036465">
    <property type="entry name" value="vWFA_dom_sf"/>
</dbReference>
<feature type="compositionally biased region" description="Pro residues" evidence="9">
    <location>
        <begin position="1110"/>
        <end position="1124"/>
    </location>
</feature>
<evidence type="ECO:0000256" key="4">
    <source>
        <dbReference type="ARBA" id="ARBA00022737"/>
    </source>
</evidence>
<accession>A0A481AGI7</accession>
<dbReference type="InterPro" id="IPR003961">
    <property type="entry name" value="FN3_dom"/>
</dbReference>
<feature type="region of interest" description="Disordered" evidence="9">
    <location>
        <begin position="154"/>
        <end position="188"/>
    </location>
</feature>
<dbReference type="FunFam" id="3.40.50.410:FF:000001">
    <property type="entry name" value="Collagen, type XII, alpha 1"/>
    <property type="match status" value="1"/>
</dbReference>
<keyword evidence="2" id="KW-0964">Secreted</keyword>
<dbReference type="InterPro" id="IPR050991">
    <property type="entry name" value="ECM_Regulatory_Proteins"/>
</dbReference>
<keyword evidence="3 10" id="KW-0732">Signal</keyword>
<dbReference type="PROSITE" id="PS50234">
    <property type="entry name" value="VWFA"/>
    <property type="match status" value="1"/>
</dbReference>
<feature type="domain" description="Fibronectin type-III" evidence="12">
    <location>
        <begin position="28"/>
        <end position="119"/>
    </location>
</feature>
<dbReference type="SMART" id="SM00327">
    <property type="entry name" value="VWA"/>
    <property type="match status" value="1"/>
</dbReference>
<dbReference type="SMART" id="SM00060">
    <property type="entry name" value="FN3"/>
    <property type="match status" value="6"/>
</dbReference>
<dbReference type="FunFam" id="2.60.40.10:FF:000953">
    <property type="entry name" value="Collagen, type XX, alpha 1"/>
    <property type="match status" value="1"/>
</dbReference>
<dbReference type="Gene3D" id="3.40.50.410">
    <property type="entry name" value="von Willebrand factor, type A domain"/>
    <property type="match status" value="1"/>
</dbReference>
<comment type="function">
    <text evidence="7">Probable collagen protein.</text>
</comment>
<comment type="subcellular location">
    <subcellularLocation>
        <location evidence="1">Secreted</location>
        <location evidence="1">Extracellular space</location>
    </subcellularLocation>
</comment>
<dbReference type="Gene3D" id="2.60.120.200">
    <property type="match status" value="1"/>
</dbReference>
<dbReference type="CDD" id="cd01482">
    <property type="entry name" value="vWA_collagen_alphaI-XII-like"/>
    <property type="match status" value="1"/>
</dbReference>
<feature type="domain" description="Fibronectin type-III" evidence="12">
    <location>
        <begin position="690"/>
        <end position="777"/>
    </location>
</feature>
<dbReference type="PANTHER" id="PTHR46708:SF2">
    <property type="entry name" value="FIBRONECTIN TYPE-III DOMAIN-CONTAINING PROTEIN"/>
    <property type="match status" value="1"/>
</dbReference>
<dbReference type="InterPro" id="IPR013320">
    <property type="entry name" value="ConA-like_dom_sf"/>
</dbReference>
<evidence type="ECO:0000256" key="9">
    <source>
        <dbReference type="SAM" id="MobiDB-lite"/>
    </source>
</evidence>
<feature type="compositionally biased region" description="Pro residues" evidence="9">
    <location>
        <begin position="1165"/>
        <end position="1194"/>
    </location>
</feature>
<evidence type="ECO:0000256" key="3">
    <source>
        <dbReference type="ARBA" id="ARBA00022729"/>
    </source>
</evidence>
<feature type="region of interest" description="Disordered" evidence="9">
    <location>
        <begin position="1110"/>
        <end position="1129"/>
    </location>
</feature>
<dbReference type="FunFam" id="2.60.40.10:FF:000638">
    <property type="entry name" value="von Willebrand factor A domain-containing 1"/>
    <property type="match status" value="1"/>
</dbReference>
<dbReference type="PANTHER" id="PTHR46708">
    <property type="entry name" value="TENASCIN"/>
    <property type="match status" value="1"/>
</dbReference>
<evidence type="ECO:0000256" key="10">
    <source>
        <dbReference type="SAM" id="SignalP"/>
    </source>
</evidence>
<proteinExistence type="predicted"/>
<dbReference type="SUPFAM" id="SSF49899">
    <property type="entry name" value="Concanavalin A-like lectins/glucanases"/>
    <property type="match status" value="1"/>
</dbReference>
<dbReference type="Gene3D" id="2.60.40.10">
    <property type="entry name" value="Immunoglobulins"/>
    <property type="match status" value="6"/>
</dbReference>
<dbReference type="InterPro" id="IPR013783">
    <property type="entry name" value="Ig-like_fold"/>
</dbReference>
<dbReference type="InterPro" id="IPR036116">
    <property type="entry name" value="FN3_sf"/>
</dbReference>
<feature type="domain" description="Fibronectin type-III" evidence="12">
    <location>
        <begin position="598"/>
        <end position="689"/>
    </location>
</feature>
<dbReference type="SUPFAM" id="SSF49265">
    <property type="entry name" value="Fibronectin type III"/>
    <property type="match status" value="5"/>
</dbReference>
<feature type="compositionally biased region" description="Basic residues" evidence="9">
    <location>
        <begin position="1240"/>
        <end position="1254"/>
    </location>
</feature>
<dbReference type="GO" id="GO:0005576">
    <property type="term" value="C:extracellular region"/>
    <property type="evidence" value="ECO:0007669"/>
    <property type="project" value="UniProtKB-SubCell"/>
</dbReference>
<dbReference type="PRINTS" id="PR00453">
    <property type="entry name" value="VWFADOMAIN"/>
</dbReference>
<evidence type="ECO:0000256" key="2">
    <source>
        <dbReference type="ARBA" id="ARBA00022525"/>
    </source>
</evidence>
<dbReference type="PROSITE" id="PS50853">
    <property type="entry name" value="FN3"/>
    <property type="match status" value="6"/>
</dbReference>
<feature type="domain" description="Fibronectin type-III" evidence="12">
    <location>
        <begin position="419"/>
        <end position="510"/>
    </location>
</feature>
<evidence type="ECO:0000259" key="11">
    <source>
        <dbReference type="PROSITE" id="PS50234"/>
    </source>
</evidence>
<feature type="domain" description="VWFA" evidence="11">
    <location>
        <begin position="215"/>
        <end position="390"/>
    </location>
</feature>
<feature type="domain" description="Fibronectin type-III" evidence="12">
    <location>
        <begin position="780"/>
        <end position="871"/>
    </location>
</feature>
<dbReference type="SUPFAM" id="SSF53300">
    <property type="entry name" value="vWA-like"/>
    <property type="match status" value="1"/>
</dbReference>